<evidence type="ECO:0000313" key="2">
    <source>
        <dbReference type="EMBL" id="RPF57023.1"/>
    </source>
</evidence>
<proteinExistence type="predicted"/>
<accession>A0A3N5BHG5</accession>
<dbReference type="Pfam" id="PF06114">
    <property type="entry name" value="Peptidase_M78"/>
    <property type="match status" value="1"/>
</dbReference>
<feature type="domain" description="IrrE N-terminal-like" evidence="1">
    <location>
        <begin position="36"/>
        <end position="146"/>
    </location>
</feature>
<evidence type="ECO:0000313" key="3">
    <source>
        <dbReference type="Proteomes" id="UP000276443"/>
    </source>
</evidence>
<dbReference type="Proteomes" id="UP000276443">
    <property type="component" value="Unassembled WGS sequence"/>
</dbReference>
<evidence type="ECO:0000259" key="1">
    <source>
        <dbReference type="Pfam" id="PF06114"/>
    </source>
</evidence>
<gene>
    <name evidence="2" type="ORF">EDC24_0070</name>
</gene>
<keyword evidence="3" id="KW-1185">Reference proteome</keyword>
<dbReference type="EMBL" id="RKRF01000002">
    <property type="protein sequence ID" value="RPF57023.1"/>
    <property type="molecule type" value="Genomic_DNA"/>
</dbReference>
<dbReference type="InterPro" id="IPR010359">
    <property type="entry name" value="IrrE_HExxH"/>
</dbReference>
<organism evidence="2 3">
    <name type="scientific">Aquisalibacillus elongatus</name>
    <dbReference type="NCBI Taxonomy" id="485577"/>
    <lineage>
        <taxon>Bacteria</taxon>
        <taxon>Bacillati</taxon>
        <taxon>Bacillota</taxon>
        <taxon>Bacilli</taxon>
        <taxon>Bacillales</taxon>
        <taxon>Bacillaceae</taxon>
        <taxon>Aquisalibacillus</taxon>
    </lineage>
</organism>
<protein>
    <submittedName>
        <fullName evidence="2">Uncharacterized protein DUF955</fullName>
    </submittedName>
</protein>
<name>A0A3N5BHG5_9BACI</name>
<dbReference type="AlphaFoldDB" id="A0A3N5BHG5"/>
<sequence>MIDYYTSALEDWITNWYIHNKIMTSQDMNINQISLKHGIFLHRKPMTARYDVFGRYKGIVIDSRERVEIQREQFFHELCHILRHSGRQTMMPEAFRELQERDARHFTLYASLPAHMIKTYDFTNEFIIETLADNFKVRKELVTERLDRIYRNQKNSTILQAHIYL</sequence>
<reference evidence="2 3" key="1">
    <citation type="submission" date="2018-11" db="EMBL/GenBank/DDBJ databases">
        <title>Genomic Encyclopedia of Type Strains, Phase IV (KMG-IV): sequencing the most valuable type-strain genomes for metagenomic binning, comparative biology and taxonomic classification.</title>
        <authorList>
            <person name="Goeker M."/>
        </authorList>
    </citation>
    <scope>NUCLEOTIDE SEQUENCE [LARGE SCALE GENOMIC DNA]</scope>
    <source>
        <strain evidence="2 3">DSM 18090</strain>
    </source>
</reference>
<comment type="caution">
    <text evidence="2">The sequence shown here is derived from an EMBL/GenBank/DDBJ whole genome shotgun (WGS) entry which is preliminary data.</text>
</comment>